<evidence type="ECO:0000313" key="3">
    <source>
        <dbReference type="EMBL" id="RHC11331.1"/>
    </source>
</evidence>
<proteinExistence type="predicted"/>
<dbReference type="SMART" id="SM00530">
    <property type="entry name" value="HTH_XRE"/>
    <property type="match status" value="1"/>
</dbReference>
<dbReference type="RefSeq" id="WP_118489421.1">
    <property type="nucleotide sequence ID" value="NZ_QRQN01000033.1"/>
</dbReference>
<accession>A0A3R6P249</accession>
<dbReference type="GO" id="GO:0003700">
    <property type="term" value="F:DNA-binding transcription factor activity"/>
    <property type="evidence" value="ECO:0007669"/>
    <property type="project" value="TreeGrafter"/>
</dbReference>
<dbReference type="InterPro" id="IPR050807">
    <property type="entry name" value="TransReg_Diox_bact_type"/>
</dbReference>
<dbReference type="PANTHER" id="PTHR46797">
    <property type="entry name" value="HTH-TYPE TRANSCRIPTIONAL REGULATOR"/>
    <property type="match status" value="1"/>
</dbReference>
<name>A0A3R6P249_9FIRM</name>
<dbReference type="AlphaFoldDB" id="A0A3R6P249"/>
<dbReference type="Proteomes" id="UP000283586">
    <property type="component" value="Unassembled WGS sequence"/>
</dbReference>
<evidence type="ECO:0000313" key="4">
    <source>
        <dbReference type="EMBL" id="RHN03640.1"/>
    </source>
</evidence>
<evidence type="ECO:0000259" key="2">
    <source>
        <dbReference type="PROSITE" id="PS50943"/>
    </source>
</evidence>
<evidence type="ECO:0000313" key="5">
    <source>
        <dbReference type="Proteomes" id="UP000283513"/>
    </source>
</evidence>
<protein>
    <submittedName>
        <fullName evidence="4">XRE family transcriptional regulator</fullName>
    </submittedName>
</protein>
<organism evidence="4 6">
    <name type="scientific">Roseburia intestinalis</name>
    <dbReference type="NCBI Taxonomy" id="166486"/>
    <lineage>
        <taxon>Bacteria</taxon>
        <taxon>Bacillati</taxon>
        <taxon>Bacillota</taxon>
        <taxon>Clostridia</taxon>
        <taxon>Lachnospirales</taxon>
        <taxon>Lachnospiraceae</taxon>
        <taxon>Roseburia</taxon>
    </lineage>
</organism>
<dbReference type="InterPro" id="IPR010982">
    <property type="entry name" value="Lambda_DNA-bd_dom_sf"/>
</dbReference>
<keyword evidence="1" id="KW-0238">DNA-binding</keyword>
<evidence type="ECO:0000256" key="1">
    <source>
        <dbReference type="ARBA" id="ARBA00023125"/>
    </source>
</evidence>
<dbReference type="Proteomes" id="UP000283513">
    <property type="component" value="Unassembled WGS sequence"/>
</dbReference>
<dbReference type="Pfam" id="PF01381">
    <property type="entry name" value="HTH_3"/>
    <property type="match status" value="1"/>
</dbReference>
<dbReference type="InterPro" id="IPR001387">
    <property type="entry name" value="Cro/C1-type_HTH"/>
</dbReference>
<comment type="caution">
    <text evidence="4">The sequence shown here is derived from an EMBL/GenBank/DDBJ whole genome shotgun (WGS) entry which is preliminary data.</text>
</comment>
<dbReference type="CDD" id="cd00093">
    <property type="entry name" value="HTH_XRE"/>
    <property type="match status" value="1"/>
</dbReference>
<dbReference type="Gene3D" id="1.10.260.40">
    <property type="entry name" value="lambda repressor-like DNA-binding domains"/>
    <property type="match status" value="1"/>
</dbReference>
<dbReference type="GO" id="GO:0005829">
    <property type="term" value="C:cytosol"/>
    <property type="evidence" value="ECO:0007669"/>
    <property type="project" value="TreeGrafter"/>
</dbReference>
<sequence>MTTGEKIKYFRNMRGISQETLGQLSGINSATIKKYEYGIRNPKPDQLLKIANALGISINIFMDFDIETVSDVLSLLFKLDDQIDMKFEADKDDEGNFKPSTVKLSFKNNLINKKLCTYMKALEIRENMINAKEDYSEEEYNASLQRINENIEEIKQHLLDDNMVVSKGTDRLTVKIFPN</sequence>
<dbReference type="GO" id="GO:0003677">
    <property type="term" value="F:DNA binding"/>
    <property type="evidence" value="ECO:0007669"/>
    <property type="project" value="UniProtKB-KW"/>
</dbReference>
<dbReference type="EMBL" id="QRQN01000033">
    <property type="protein sequence ID" value="RHN03640.1"/>
    <property type="molecule type" value="Genomic_DNA"/>
</dbReference>
<dbReference type="PANTHER" id="PTHR46797:SF1">
    <property type="entry name" value="METHYLPHOSPHONATE SYNTHASE"/>
    <property type="match status" value="1"/>
</dbReference>
<feature type="domain" description="HTH cro/C1-type" evidence="2">
    <location>
        <begin position="7"/>
        <end position="61"/>
    </location>
</feature>
<evidence type="ECO:0000313" key="6">
    <source>
        <dbReference type="Proteomes" id="UP000283586"/>
    </source>
</evidence>
<reference evidence="5 6" key="1">
    <citation type="submission" date="2018-08" db="EMBL/GenBank/DDBJ databases">
        <title>A genome reference for cultivated species of the human gut microbiota.</title>
        <authorList>
            <person name="Zou Y."/>
            <person name="Xue W."/>
            <person name="Luo G."/>
        </authorList>
    </citation>
    <scope>NUCLEOTIDE SEQUENCE [LARGE SCALE GENOMIC DNA]</scope>
    <source>
        <strain evidence="4 6">AF31-21AC</strain>
        <strain evidence="3 5">AM37-1AC</strain>
    </source>
</reference>
<dbReference type="SUPFAM" id="SSF47413">
    <property type="entry name" value="lambda repressor-like DNA-binding domains"/>
    <property type="match status" value="1"/>
</dbReference>
<gene>
    <name evidence="3" type="ORF">DW856_20205</name>
    <name evidence="4" type="ORF">DWZ31_18220</name>
</gene>
<dbReference type="EMBL" id="QSHO01000058">
    <property type="protein sequence ID" value="RHC11331.1"/>
    <property type="molecule type" value="Genomic_DNA"/>
</dbReference>
<dbReference type="PROSITE" id="PS50943">
    <property type="entry name" value="HTH_CROC1"/>
    <property type="match status" value="1"/>
</dbReference>